<dbReference type="STRING" id="1284197.S8A3B1"/>
<dbReference type="Pfam" id="PF10528">
    <property type="entry name" value="GLEYA"/>
    <property type="match status" value="2"/>
</dbReference>
<dbReference type="OrthoDB" id="4388755at2759"/>
<protein>
    <recommendedName>
        <fullName evidence="2">PA14 domain-containing protein</fullName>
    </recommendedName>
</protein>
<dbReference type="AlphaFoldDB" id="S8A3B1"/>
<gene>
    <name evidence="3" type="ORF">H072_8762</name>
</gene>
<dbReference type="PROSITE" id="PS51820">
    <property type="entry name" value="PA14"/>
    <property type="match status" value="2"/>
</dbReference>
<feature type="domain" description="PA14" evidence="2">
    <location>
        <begin position="770"/>
        <end position="922"/>
    </location>
</feature>
<dbReference type="InterPro" id="IPR018871">
    <property type="entry name" value="GLEYA_adhesin_domain"/>
</dbReference>
<dbReference type="EMBL" id="AQGS01000635">
    <property type="protein sequence ID" value="EPS37485.1"/>
    <property type="molecule type" value="Genomic_DNA"/>
</dbReference>
<reference evidence="4" key="2">
    <citation type="submission" date="2013-04" db="EMBL/GenBank/DDBJ databases">
        <title>Genomic mechanisms accounting for the adaptation to parasitism in nematode-trapping fungi.</title>
        <authorList>
            <person name="Ahren D.G."/>
        </authorList>
    </citation>
    <scope>NUCLEOTIDE SEQUENCE [LARGE SCALE GENOMIC DNA]</scope>
    <source>
        <strain evidence="4">CBS 200.50</strain>
    </source>
</reference>
<organism evidence="3 4">
    <name type="scientific">Dactylellina haptotyla (strain CBS 200.50)</name>
    <name type="common">Nematode-trapping fungus</name>
    <name type="synonym">Monacrosporium haptotylum</name>
    <dbReference type="NCBI Taxonomy" id="1284197"/>
    <lineage>
        <taxon>Eukaryota</taxon>
        <taxon>Fungi</taxon>
        <taxon>Dikarya</taxon>
        <taxon>Ascomycota</taxon>
        <taxon>Pezizomycotina</taxon>
        <taxon>Orbiliomycetes</taxon>
        <taxon>Orbiliales</taxon>
        <taxon>Orbiliaceae</taxon>
        <taxon>Dactylellina</taxon>
    </lineage>
</organism>
<sequence>MFFRAAILWIILVVGSTIVVAQRSCNCPCNVDNCLQGLAGTSIFPATVTVADCMSYLWTSVTITEPVITETVTATAIVTLGQSAAAASIVPVPSNTSIRAEPPSSETNTGVQKRQVPSIPAYASACSDSDSYVSACSCIGIAAGGTSYIHTGQVRIRVTRTVTSTCTPSIQTVTVTNPTTITLPTTLTTTLTIATTVVSSSTVIVSGQETTITVLTTVTATSQDVTITVPTTVTISGQDTTISIPTTITITNQEVTTITFTDQAATITVPTTVTNPGQETTVTIPATVIVTSQESTTITIASQEITVTLPTTITVITPETTITEPTTITLPGQDTTVSIPTTVVVTSRESTTITVTSTSQETTVTTTTVTIASQEITITTPTTITVASQTTTLTVPTTITTPGPTSTITVTTTVTERTTILLHTTTTEAATILATVSTTVTEPSTVIQTLTETTAITVTTSVVETSFTTTTTDTTTVTNTATTTSIATTTATTTETATATTTSFEAARVTIVRIIENEAPFSTTILPSSANPPGTVTVLVYQTPSLLPDTSCNNANMEVGLFNHPFRPPQYQNIPLEYFATNTPYETKATGNYSLSPGVVASHTYTSPFGMTPQNINVYGLMLRGWFYAPKTQLYTFRADDPDDILGLWVGVKALSRWATTNANLRTIYTGTGTTSSYQISLPAGSYTPIRILLINTGGPAKFGYNVFGADNVYYIKSDVPSNYTVQRLCEGDIPFRPWGEEVSIADKSCGNDGWEVADYEHPFAYTQASGFTNYNVTYFKTKTPYNAGSTNITGLSIRTNELPPGLSSRPSGATGYNYRGYFYAPYDDTYKFAVGAPDNRVDVWMGELAYSGWLTNNTNITGLYTFTLPPPVSVYLTAGTYFPVRLLLADDGGTSPTANTASYQLNITDSVGFQYTPPGGVPGIDMPFMISKSCDGLSPAYPPFGAET</sequence>
<feature type="domain" description="PA14" evidence="2">
    <location>
        <begin position="570"/>
        <end position="724"/>
    </location>
</feature>
<dbReference type="Proteomes" id="UP000015100">
    <property type="component" value="Unassembled WGS sequence"/>
</dbReference>
<feature type="chain" id="PRO_5004548238" description="PA14 domain-containing protein" evidence="1">
    <location>
        <begin position="22"/>
        <end position="949"/>
    </location>
</feature>
<keyword evidence="1" id="KW-0732">Signal</keyword>
<dbReference type="HOGENOM" id="CLU_310135_0_0_1"/>
<comment type="caution">
    <text evidence="3">The sequence shown here is derived from an EMBL/GenBank/DDBJ whole genome shotgun (WGS) entry which is preliminary data.</text>
</comment>
<evidence type="ECO:0000313" key="4">
    <source>
        <dbReference type="Proteomes" id="UP000015100"/>
    </source>
</evidence>
<feature type="signal peptide" evidence="1">
    <location>
        <begin position="1"/>
        <end position="21"/>
    </location>
</feature>
<dbReference type="Gene3D" id="2.60.120.1560">
    <property type="match status" value="2"/>
</dbReference>
<evidence type="ECO:0000259" key="2">
    <source>
        <dbReference type="PROSITE" id="PS51820"/>
    </source>
</evidence>
<evidence type="ECO:0000256" key="1">
    <source>
        <dbReference type="SAM" id="SignalP"/>
    </source>
</evidence>
<dbReference type="InterPro" id="IPR037524">
    <property type="entry name" value="PA14/GLEYA"/>
</dbReference>
<proteinExistence type="predicted"/>
<keyword evidence="4" id="KW-1185">Reference proteome</keyword>
<name>S8A3B1_DACHA</name>
<reference evidence="3 4" key="1">
    <citation type="journal article" date="2013" name="PLoS Genet.">
        <title>Genomic mechanisms accounting for the adaptation to parasitism in nematode-trapping fungi.</title>
        <authorList>
            <person name="Meerupati T."/>
            <person name="Andersson K.M."/>
            <person name="Friman E."/>
            <person name="Kumar D."/>
            <person name="Tunlid A."/>
            <person name="Ahren D."/>
        </authorList>
    </citation>
    <scope>NUCLEOTIDE SEQUENCE [LARGE SCALE GENOMIC DNA]</scope>
    <source>
        <strain evidence="3 4">CBS 200.50</strain>
    </source>
</reference>
<evidence type="ECO:0000313" key="3">
    <source>
        <dbReference type="EMBL" id="EPS37485.1"/>
    </source>
</evidence>
<accession>S8A3B1</accession>
<dbReference type="eggNOG" id="ENOG502SQUM">
    <property type="taxonomic scope" value="Eukaryota"/>
</dbReference>